<accession>A0A5C6E795</accession>
<protein>
    <submittedName>
        <fullName evidence="1">Uncharacterized protein</fullName>
    </submittedName>
</protein>
<dbReference type="Proteomes" id="UP000315471">
    <property type="component" value="Unassembled WGS sequence"/>
</dbReference>
<sequence length="89" mass="9974">MPFSSSSDGVAAHTVTIGGAITSKADITSHKEVFDLKLVFPIVRSLKRQSGLQTPVFNEYRQRHSHRLVVLCYRRVTSSIGYEIIVKIQ</sequence>
<dbReference type="AlphaFoldDB" id="A0A5C6E795"/>
<keyword evidence="2" id="KW-1185">Reference proteome</keyword>
<evidence type="ECO:0000313" key="2">
    <source>
        <dbReference type="Proteomes" id="UP000315471"/>
    </source>
</evidence>
<evidence type="ECO:0000313" key="1">
    <source>
        <dbReference type="EMBL" id="TWU43079.1"/>
    </source>
</evidence>
<organism evidence="1 2">
    <name type="scientific">Novipirellula aureliae</name>
    <dbReference type="NCBI Taxonomy" id="2527966"/>
    <lineage>
        <taxon>Bacteria</taxon>
        <taxon>Pseudomonadati</taxon>
        <taxon>Planctomycetota</taxon>
        <taxon>Planctomycetia</taxon>
        <taxon>Pirellulales</taxon>
        <taxon>Pirellulaceae</taxon>
        <taxon>Novipirellula</taxon>
    </lineage>
</organism>
<comment type="caution">
    <text evidence="1">The sequence shown here is derived from an EMBL/GenBank/DDBJ whole genome shotgun (WGS) entry which is preliminary data.</text>
</comment>
<gene>
    <name evidence="1" type="ORF">Q31b_21160</name>
</gene>
<proteinExistence type="predicted"/>
<reference evidence="1 2" key="1">
    <citation type="submission" date="2019-02" db="EMBL/GenBank/DDBJ databases">
        <title>Deep-cultivation of Planctomycetes and their phenomic and genomic characterization uncovers novel biology.</title>
        <authorList>
            <person name="Wiegand S."/>
            <person name="Jogler M."/>
            <person name="Boedeker C."/>
            <person name="Pinto D."/>
            <person name="Vollmers J."/>
            <person name="Rivas-Marin E."/>
            <person name="Kohn T."/>
            <person name="Peeters S.H."/>
            <person name="Heuer A."/>
            <person name="Rast P."/>
            <person name="Oberbeckmann S."/>
            <person name="Bunk B."/>
            <person name="Jeske O."/>
            <person name="Meyerdierks A."/>
            <person name="Storesund J.E."/>
            <person name="Kallscheuer N."/>
            <person name="Luecker S."/>
            <person name="Lage O.M."/>
            <person name="Pohl T."/>
            <person name="Merkel B.J."/>
            <person name="Hornburger P."/>
            <person name="Mueller R.-W."/>
            <person name="Bruemmer F."/>
            <person name="Labrenz M."/>
            <person name="Spormann A.M."/>
            <person name="Op Den Camp H."/>
            <person name="Overmann J."/>
            <person name="Amann R."/>
            <person name="Jetten M.S.M."/>
            <person name="Mascher T."/>
            <person name="Medema M.H."/>
            <person name="Devos D.P."/>
            <person name="Kaster A.-K."/>
            <person name="Ovreas L."/>
            <person name="Rohde M."/>
            <person name="Galperin M.Y."/>
            <person name="Jogler C."/>
        </authorList>
    </citation>
    <scope>NUCLEOTIDE SEQUENCE [LARGE SCALE GENOMIC DNA]</scope>
    <source>
        <strain evidence="1 2">Q31b</strain>
    </source>
</reference>
<dbReference type="EMBL" id="SJPY01000003">
    <property type="protein sequence ID" value="TWU43079.1"/>
    <property type="molecule type" value="Genomic_DNA"/>
</dbReference>
<name>A0A5C6E795_9BACT</name>